<sequence>MKITALLVLKCNPETPEPVILANVSDLSQFGKFNFYRSNFEEFIVFIARTVAKRTPPGQCQSVKHEEYKVHAYNINGLCAVGFMDDHYPVRSAFSLLNQVLDAYRKDFGDTWRSANSSQPWPYLKEALEKFQDPAEADKLLKIQRELDETKIILHKTIDGVLERGEKLDSLVEKSSELSLASKITALLVLKCDPKTPEPVILANVSKLLQFEICTFYRSKLEEFIVFIARTVAKRTPPGQCQTVKHEEYKVHAYNINGLCAVGFMDDHYPVRSAFSLLDQVLDAYQTDFGDTWRSAKSSQPWPYLKEALEKYQDPVEIVFEKLFKIQKEMDETKIILYETIDDLLGRDEELDSLVERSTKLSLASKMFYKQAKKTNSCCTIL</sequence>
<dbReference type="SMART" id="SM01270">
    <property type="entry name" value="Longin"/>
    <property type="match status" value="2"/>
</dbReference>
<feature type="domain" description="V-SNARE coiled-coil homology" evidence="10">
    <location>
        <begin position="139"/>
        <end position="195"/>
    </location>
</feature>
<dbReference type="GO" id="GO:0016020">
    <property type="term" value="C:membrane"/>
    <property type="evidence" value="ECO:0007669"/>
    <property type="project" value="InterPro"/>
</dbReference>
<name>A0A8S2B1B0_ARAAE</name>
<dbReference type="Gene3D" id="1.20.5.110">
    <property type="match status" value="2"/>
</dbReference>
<evidence type="ECO:0000259" key="10">
    <source>
        <dbReference type="PROSITE" id="PS50892"/>
    </source>
</evidence>
<evidence type="ECO:0000313" key="11">
    <source>
        <dbReference type="EMBL" id="CAE6247044.1"/>
    </source>
</evidence>
<comment type="similarity">
    <text evidence="1">Belongs to the synaptobrevin family.</text>
</comment>
<keyword evidence="5" id="KW-0449">Lipoprotein</keyword>
<dbReference type="SUPFAM" id="SSF64356">
    <property type="entry name" value="SNARE-like"/>
    <property type="match status" value="2"/>
</dbReference>
<protein>
    <recommendedName>
        <fullName evidence="13">VAMP-like protein YKT61</fullName>
    </recommendedName>
</protein>
<evidence type="ECO:0000256" key="2">
    <source>
        <dbReference type="ARBA" id="ARBA00022481"/>
    </source>
</evidence>
<dbReference type="PROSITE" id="PS50892">
    <property type="entry name" value="V_SNARE"/>
    <property type="match status" value="2"/>
</dbReference>
<dbReference type="GO" id="GO:0005794">
    <property type="term" value="C:Golgi apparatus"/>
    <property type="evidence" value="ECO:0007669"/>
    <property type="project" value="TreeGrafter"/>
</dbReference>
<evidence type="ECO:0000256" key="5">
    <source>
        <dbReference type="ARBA" id="ARBA00023288"/>
    </source>
</evidence>
<dbReference type="EMBL" id="LR999458">
    <property type="protein sequence ID" value="CAE6247044.1"/>
    <property type="molecule type" value="Genomic_DNA"/>
</dbReference>
<evidence type="ECO:0000256" key="6">
    <source>
        <dbReference type="ARBA" id="ARBA00023289"/>
    </source>
</evidence>
<feature type="domain" description="Longin" evidence="9">
    <location>
        <begin position="7"/>
        <end position="123"/>
    </location>
</feature>
<gene>
    <name evidence="11" type="ORF">AARE701A_LOCUS21810</name>
</gene>
<keyword evidence="2" id="KW-0488">Methylation</keyword>
<dbReference type="Gene3D" id="3.30.450.50">
    <property type="entry name" value="Longin domain"/>
    <property type="match status" value="2"/>
</dbReference>
<dbReference type="PANTHER" id="PTHR45806:SF1">
    <property type="entry name" value="SYNAPTOBREVIN HOMOLOG YKT6"/>
    <property type="match status" value="1"/>
</dbReference>
<dbReference type="InterPro" id="IPR042855">
    <property type="entry name" value="V_SNARE_CC"/>
</dbReference>
<reference evidence="11" key="1">
    <citation type="submission" date="2021-01" db="EMBL/GenBank/DDBJ databases">
        <authorList>
            <person name="Bezrukov I."/>
        </authorList>
    </citation>
    <scope>NUCLEOTIDE SEQUENCE</scope>
</reference>
<evidence type="ECO:0000313" key="12">
    <source>
        <dbReference type="Proteomes" id="UP000682877"/>
    </source>
</evidence>
<dbReference type="SUPFAM" id="SSF58038">
    <property type="entry name" value="SNARE fusion complex"/>
    <property type="match status" value="2"/>
</dbReference>
<dbReference type="CDD" id="cd14824">
    <property type="entry name" value="Longin"/>
    <property type="match status" value="2"/>
</dbReference>
<organism evidence="11 12">
    <name type="scientific">Arabidopsis arenosa</name>
    <name type="common">Sand rock-cress</name>
    <name type="synonym">Cardaminopsis arenosa</name>
    <dbReference type="NCBI Taxonomy" id="38785"/>
    <lineage>
        <taxon>Eukaryota</taxon>
        <taxon>Viridiplantae</taxon>
        <taxon>Streptophyta</taxon>
        <taxon>Embryophyta</taxon>
        <taxon>Tracheophyta</taxon>
        <taxon>Spermatophyta</taxon>
        <taxon>Magnoliopsida</taxon>
        <taxon>eudicotyledons</taxon>
        <taxon>Gunneridae</taxon>
        <taxon>Pentapetalae</taxon>
        <taxon>rosids</taxon>
        <taxon>malvids</taxon>
        <taxon>Brassicales</taxon>
        <taxon>Brassicaceae</taxon>
        <taxon>Camelineae</taxon>
        <taxon>Arabidopsis</taxon>
    </lineage>
</organism>
<evidence type="ECO:0000256" key="4">
    <source>
        <dbReference type="ARBA" id="ARBA00023139"/>
    </source>
</evidence>
<feature type="domain" description="Longin" evidence="9">
    <location>
        <begin position="188"/>
        <end position="304"/>
    </location>
</feature>
<dbReference type="PROSITE" id="PS50859">
    <property type="entry name" value="LONGIN"/>
    <property type="match status" value="2"/>
</dbReference>
<keyword evidence="4" id="KW-0564">Palmitate</keyword>
<evidence type="ECO:0000256" key="7">
    <source>
        <dbReference type="ARBA" id="ARBA00046278"/>
    </source>
</evidence>
<dbReference type="Proteomes" id="UP000682877">
    <property type="component" value="Chromosome 8"/>
</dbReference>
<dbReference type="AlphaFoldDB" id="A0A8S2B1B0"/>
<comment type="subcellular location">
    <subcellularLocation>
        <location evidence="7">Endomembrane system</location>
        <topology evidence="7">Lipid-anchor</topology>
        <orientation evidence="7">Cytoplasmic side</orientation>
    </subcellularLocation>
</comment>
<evidence type="ECO:0000256" key="1">
    <source>
        <dbReference type="ARBA" id="ARBA00008025"/>
    </source>
</evidence>
<evidence type="ECO:0000256" key="8">
    <source>
        <dbReference type="PROSITE-ProRule" id="PRU00290"/>
    </source>
</evidence>
<evidence type="ECO:0008006" key="13">
    <source>
        <dbReference type="Google" id="ProtNLM"/>
    </source>
</evidence>
<dbReference type="GO" id="GO:0005484">
    <property type="term" value="F:SNAP receptor activity"/>
    <property type="evidence" value="ECO:0007669"/>
    <property type="project" value="TreeGrafter"/>
</dbReference>
<dbReference type="InterPro" id="IPR010908">
    <property type="entry name" value="Longin_dom"/>
</dbReference>
<keyword evidence="3" id="KW-0472">Membrane</keyword>
<accession>A0A8S2B1B0</accession>
<dbReference type="Pfam" id="PF13774">
    <property type="entry name" value="Longin"/>
    <property type="match status" value="2"/>
</dbReference>
<evidence type="ECO:0000259" key="9">
    <source>
        <dbReference type="PROSITE" id="PS50859"/>
    </source>
</evidence>
<keyword evidence="12" id="KW-1185">Reference proteome</keyword>
<dbReference type="Pfam" id="PF00957">
    <property type="entry name" value="Synaptobrevin"/>
    <property type="match status" value="2"/>
</dbReference>
<dbReference type="PANTHER" id="PTHR45806">
    <property type="entry name" value="SYNAPTOBREVIN HOMOLOG YKT6"/>
    <property type="match status" value="1"/>
</dbReference>
<proteinExistence type="inferred from homology"/>
<dbReference type="InterPro" id="IPR011012">
    <property type="entry name" value="Longin-like_dom_sf"/>
</dbReference>
<feature type="domain" description="V-SNARE coiled-coil homology" evidence="10">
    <location>
        <begin position="322"/>
        <end position="382"/>
    </location>
</feature>
<dbReference type="InterPro" id="IPR001388">
    <property type="entry name" value="Synaptobrevin-like"/>
</dbReference>
<keyword evidence="6" id="KW-0636">Prenylation</keyword>
<evidence type="ECO:0000256" key="3">
    <source>
        <dbReference type="ARBA" id="ARBA00023136"/>
    </source>
</evidence>
<dbReference type="PROSITE" id="PS00417">
    <property type="entry name" value="SYNAPTOBREVIN"/>
    <property type="match status" value="1"/>
</dbReference>
<keyword evidence="8" id="KW-0175">Coiled coil</keyword>
<dbReference type="GO" id="GO:0006888">
    <property type="term" value="P:endoplasmic reticulum to Golgi vesicle-mediated transport"/>
    <property type="evidence" value="ECO:0007669"/>
    <property type="project" value="TreeGrafter"/>
</dbReference>